<dbReference type="Pfam" id="PF10823">
    <property type="entry name" value="DUF2568"/>
    <property type="match status" value="1"/>
</dbReference>
<feature type="transmembrane region" description="Helical" evidence="2">
    <location>
        <begin position="44"/>
        <end position="67"/>
    </location>
</feature>
<dbReference type="InterPro" id="IPR021214">
    <property type="entry name" value="DUF2568"/>
</dbReference>
<dbReference type="EMBL" id="JAUCGQ010000001">
    <property type="protein sequence ID" value="MDM7855116.1"/>
    <property type="molecule type" value="Genomic_DNA"/>
</dbReference>
<feature type="region of interest" description="Disordered" evidence="1">
    <location>
        <begin position="1"/>
        <end position="37"/>
    </location>
</feature>
<keyword evidence="2" id="KW-0472">Membrane</keyword>
<keyword evidence="2" id="KW-0812">Transmembrane</keyword>
<keyword evidence="4" id="KW-1185">Reference proteome</keyword>
<evidence type="ECO:0000313" key="3">
    <source>
        <dbReference type="EMBL" id="MDM7855116.1"/>
    </source>
</evidence>
<sequence length="148" mass="14598">MTSPGEPGTGRDEPTTADDDAVEAPPPRGPGAARGGPGAAAASIGPAAVVAFLSELALLGLAVVTGWRLGTPPWTSLLLAVVLVAVVVAVWGRWFAPTSAHRVRARGRRLAGQAALLVAVGALAAVAGLPWWGAAVAVVGITAFALAG</sequence>
<proteinExistence type="predicted"/>
<keyword evidence="2" id="KW-1133">Transmembrane helix</keyword>
<protein>
    <submittedName>
        <fullName evidence="3">DUF2568 domain-containing protein</fullName>
    </submittedName>
</protein>
<organism evidence="3 4">
    <name type="scientific">Cellulomonas alba</name>
    <dbReference type="NCBI Taxonomy" id="3053467"/>
    <lineage>
        <taxon>Bacteria</taxon>
        <taxon>Bacillati</taxon>
        <taxon>Actinomycetota</taxon>
        <taxon>Actinomycetes</taxon>
        <taxon>Micrococcales</taxon>
        <taxon>Cellulomonadaceae</taxon>
        <taxon>Cellulomonas</taxon>
    </lineage>
</organism>
<gene>
    <name evidence="3" type="ORF">QRT04_09250</name>
</gene>
<dbReference type="RefSeq" id="WP_289454923.1">
    <property type="nucleotide sequence ID" value="NZ_JAUCGQ010000001.1"/>
</dbReference>
<comment type="caution">
    <text evidence="3">The sequence shown here is derived from an EMBL/GenBank/DDBJ whole genome shotgun (WGS) entry which is preliminary data.</text>
</comment>
<accession>A0ABT7SG03</accession>
<evidence type="ECO:0000256" key="2">
    <source>
        <dbReference type="SAM" id="Phobius"/>
    </source>
</evidence>
<name>A0ABT7SG03_9CELL</name>
<dbReference type="Proteomes" id="UP001529338">
    <property type="component" value="Unassembled WGS sequence"/>
</dbReference>
<feature type="transmembrane region" description="Helical" evidence="2">
    <location>
        <begin position="114"/>
        <end position="147"/>
    </location>
</feature>
<evidence type="ECO:0000313" key="4">
    <source>
        <dbReference type="Proteomes" id="UP001529338"/>
    </source>
</evidence>
<feature type="transmembrane region" description="Helical" evidence="2">
    <location>
        <begin position="73"/>
        <end position="94"/>
    </location>
</feature>
<reference evidence="3 4" key="1">
    <citation type="submission" date="2023-06" db="EMBL/GenBank/DDBJ databases">
        <title>Cellulomonas sp. MW4 Whole genome sequence.</title>
        <authorList>
            <person name="Park S."/>
        </authorList>
    </citation>
    <scope>NUCLEOTIDE SEQUENCE [LARGE SCALE GENOMIC DNA]</scope>
    <source>
        <strain evidence="3 4">MW4</strain>
    </source>
</reference>
<evidence type="ECO:0000256" key="1">
    <source>
        <dbReference type="SAM" id="MobiDB-lite"/>
    </source>
</evidence>